<sequence>MRSKNIQLNLLSLLLIFTHNLDVAHGRVPQLAPEHRPNLVARGPKGTVEGVDISDKISDNIPTWFTKELKKIDASEPSIKASKEFIELSKTGAQFLGIAGRAKEQEIGIHVDDADLITDGNNYRWGGDVVGDNVFLSTHVVSVDGRYSALASMFRSAASGRLIDDFSQVTLYNPKGSAEPPYKFLMSKINKMIIVERYRPQDDIAINTLNFGDITYLAWNLYTKQEANKGMSAGDIRWIGLVDLDERAQKFIKEGYGIMKGVDSKLDLSKPGFDRLVLSGAVVTESSKEDTEDDLGGDVSKPKPTPTDEEDPEDDPEVDVSKPKPTRAATDEGDPEADPGEFDLPKPKPTSVATDEEDPVFDPGEVDLPKSKPTPTPAPKKDEPKKDEPKEDEPKKDKPEPEPTPKPEKTPASRDPDTGDSPDARRRDIRARRGVQLPTTVRKRQNDISKEKEVEIDVYNALIAIPSVRDFTFMCVQKRAQLDHRSVNLILTQPNRRSDDDSVVDMQVLLRLSLE</sequence>
<keyword evidence="2" id="KW-0732">Signal</keyword>
<evidence type="ECO:0000256" key="1">
    <source>
        <dbReference type="SAM" id="MobiDB-lite"/>
    </source>
</evidence>
<feature type="region of interest" description="Disordered" evidence="1">
    <location>
        <begin position="284"/>
        <end position="440"/>
    </location>
</feature>
<evidence type="ECO:0000313" key="4">
    <source>
        <dbReference type="Proteomes" id="UP001370758"/>
    </source>
</evidence>
<accession>A0AAV9W8Y1</accession>
<feature type="chain" id="PRO_5043653817" evidence="2">
    <location>
        <begin position="27"/>
        <end position="515"/>
    </location>
</feature>
<protein>
    <submittedName>
        <fullName evidence="3">Uncharacterized protein</fullName>
    </submittedName>
</protein>
<dbReference type="AlphaFoldDB" id="A0AAV9W8Y1"/>
<keyword evidence="4" id="KW-1185">Reference proteome</keyword>
<feature type="compositionally biased region" description="Acidic residues" evidence="1">
    <location>
        <begin position="307"/>
        <end position="318"/>
    </location>
</feature>
<feature type="signal peptide" evidence="2">
    <location>
        <begin position="1"/>
        <end position="26"/>
    </location>
</feature>
<name>A0AAV9W8Y1_9PEZI</name>
<feature type="compositionally biased region" description="Basic and acidic residues" evidence="1">
    <location>
        <begin position="379"/>
        <end position="426"/>
    </location>
</feature>
<proteinExistence type="predicted"/>
<comment type="caution">
    <text evidence="3">The sequence shown here is derived from an EMBL/GenBank/DDBJ whole genome shotgun (WGS) entry which is preliminary data.</text>
</comment>
<feature type="compositionally biased region" description="Acidic residues" evidence="1">
    <location>
        <begin position="331"/>
        <end position="341"/>
    </location>
</feature>
<organism evidence="3 4">
    <name type="scientific">Arthrobotrys musiformis</name>
    <dbReference type="NCBI Taxonomy" id="47236"/>
    <lineage>
        <taxon>Eukaryota</taxon>
        <taxon>Fungi</taxon>
        <taxon>Dikarya</taxon>
        <taxon>Ascomycota</taxon>
        <taxon>Pezizomycotina</taxon>
        <taxon>Orbiliomycetes</taxon>
        <taxon>Orbiliales</taxon>
        <taxon>Orbiliaceae</taxon>
        <taxon>Arthrobotrys</taxon>
    </lineage>
</organism>
<dbReference type="Proteomes" id="UP001370758">
    <property type="component" value="Unassembled WGS sequence"/>
</dbReference>
<gene>
    <name evidence="3" type="ORF">TWF481_008540</name>
</gene>
<reference evidence="3 4" key="1">
    <citation type="submission" date="2023-08" db="EMBL/GenBank/DDBJ databases">
        <authorList>
            <person name="Palmer J.M."/>
        </authorList>
    </citation>
    <scope>NUCLEOTIDE SEQUENCE [LARGE SCALE GENOMIC DNA]</scope>
    <source>
        <strain evidence="3 4">TWF481</strain>
    </source>
</reference>
<evidence type="ECO:0000256" key="2">
    <source>
        <dbReference type="SAM" id="SignalP"/>
    </source>
</evidence>
<evidence type="ECO:0000313" key="3">
    <source>
        <dbReference type="EMBL" id="KAK6503526.1"/>
    </source>
</evidence>
<dbReference type="EMBL" id="JAVHJL010000005">
    <property type="protein sequence ID" value="KAK6503526.1"/>
    <property type="molecule type" value="Genomic_DNA"/>
</dbReference>